<dbReference type="EMBL" id="MU001495">
    <property type="protein sequence ID" value="KAF2448440.1"/>
    <property type="molecule type" value="Genomic_DNA"/>
</dbReference>
<evidence type="ECO:0000259" key="1">
    <source>
        <dbReference type="Pfam" id="PF17851"/>
    </source>
</evidence>
<dbReference type="InterPro" id="IPR013320">
    <property type="entry name" value="ConA-like_dom_sf"/>
</dbReference>
<protein>
    <recommendedName>
        <fullName evidence="1">Beta-xylosidase C-terminal Concanavalin A-like domain-containing protein</fullName>
    </recommendedName>
</protein>
<reference evidence="2" key="1">
    <citation type="journal article" date="2020" name="Stud. Mycol.">
        <title>101 Dothideomycetes genomes: a test case for predicting lifestyles and emergence of pathogens.</title>
        <authorList>
            <person name="Haridas S."/>
            <person name="Albert R."/>
            <person name="Binder M."/>
            <person name="Bloem J."/>
            <person name="Labutti K."/>
            <person name="Salamov A."/>
            <person name="Andreopoulos B."/>
            <person name="Baker S."/>
            <person name="Barry K."/>
            <person name="Bills G."/>
            <person name="Bluhm B."/>
            <person name="Cannon C."/>
            <person name="Castanera R."/>
            <person name="Culley D."/>
            <person name="Daum C."/>
            <person name="Ezra D."/>
            <person name="Gonzalez J."/>
            <person name="Henrissat B."/>
            <person name="Kuo A."/>
            <person name="Liang C."/>
            <person name="Lipzen A."/>
            <person name="Lutzoni F."/>
            <person name="Magnuson J."/>
            <person name="Mondo S."/>
            <person name="Nolan M."/>
            <person name="Ohm R."/>
            <person name="Pangilinan J."/>
            <person name="Park H.-J."/>
            <person name="Ramirez L."/>
            <person name="Alfaro M."/>
            <person name="Sun H."/>
            <person name="Tritt A."/>
            <person name="Yoshinaga Y."/>
            <person name="Zwiers L.-H."/>
            <person name="Turgeon B."/>
            <person name="Goodwin S."/>
            <person name="Spatafora J."/>
            <person name="Crous P."/>
            <person name="Grigoriev I."/>
        </authorList>
    </citation>
    <scope>NUCLEOTIDE SEQUENCE</scope>
    <source>
        <strain evidence="2">CBS 690.94</strain>
    </source>
</reference>
<comment type="caution">
    <text evidence="2">The sequence shown here is derived from an EMBL/GenBank/DDBJ whole genome shotgun (WGS) entry which is preliminary data.</text>
</comment>
<gene>
    <name evidence="2" type="ORF">P171DRAFT_481508</name>
</gene>
<dbReference type="SUPFAM" id="SSF49899">
    <property type="entry name" value="Concanavalin A-like lectins/glucanases"/>
    <property type="match status" value="1"/>
</dbReference>
<proteinExistence type="predicted"/>
<evidence type="ECO:0000313" key="3">
    <source>
        <dbReference type="Proteomes" id="UP000799764"/>
    </source>
</evidence>
<accession>A0A9P4PQM1</accession>
<evidence type="ECO:0000313" key="2">
    <source>
        <dbReference type="EMBL" id="KAF2448440.1"/>
    </source>
</evidence>
<dbReference type="InterPro" id="IPR041542">
    <property type="entry name" value="GH43_C2"/>
</dbReference>
<feature type="domain" description="Beta-xylosidase C-terminal Concanavalin A-like" evidence="1">
    <location>
        <begin position="15"/>
        <end position="161"/>
    </location>
</feature>
<dbReference type="Gene3D" id="2.60.120.200">
    <property type="match status" value="1"/>
</dbReference>
<sequence length="193" mass="21360">MLWTSILEANFNGSLGVIARKKTSTKLVLSVDLSFKSTTSSGEAGIPVVLTKLQHIHLSIDSSAASEVQRRSVWEAQRDGARTEDSCYPGIVPFTPHTTEVEAVDEHKYVFKAASLNHPSQVVRVGEANRSDYVWGKWPFTSTIIGAFATKYGNDKEIAPAHLSPWSYTSVAQAIDEDVYVPSSNHYPRREYT</sequence>
<dbReference type="AlphaFoldDB" id="A0A9P4PQM1"/>
<keyword evidence="3" id="KW-1185">Reference proteome</keyword>
<name>A0A9P4PQM1_9PLEO</name>
<dbReference type="Pfam" id="PF17851">
    <property type="entry name" value="GH43_C2"/>
    <property type="match status" value="1"/>
</dbReference>
<organism evidence="2 3">
    <name type="scientific">Karstenula rhodostoma CBS 690.94</name>
    <dbReference type="NCBI Taxonomy" id="1392251"/>
    <lineage>
        <taxon>Eukaryota</taxon>
        <taxon>Fungi</taxon>
        <taxon>Dikarya</taxon>
        <taxon>Ascomycota</taxon>
        <taxon>Pezizomycotina</taxon>
        <taxon>Dothideomycetes</taxon>
        <taxon>Pleosporomycetidae</taxon>
        <taxon>Pleosporales</taxon>
        <taxon>Massarineae</taxon>
        <taxon>Didymosphaeriaceae</taxon>
        <taxon>Karstenula</taxon>
    </lineage>
</organism>
<dbReference type="Proteomes" id="UP000799764">
    <property type="component" value="Unassembled WGS sequence"/>
</dbReference>